<dbReference type="STRING" id="1177154.Y5S_00117"/>
<evidence type="ECO:0000313" key="1">
    <source>
        <dbReference type="EMBL" id="KGD66450.1"/>
    </source>
</evidence>
<evidence type="ECO:0000313" key="2">
    <source>
        <dbReference type="Proteomes" id="UP000029444"/>
    </source>
</evidence>
<name>A0A095UV71_9GAMM</name>
<dbReference type="AlphaFoldDB" id="A0A095UV71"/>
<dbReference type="EMBL" id="ARXV01000001">
    <property type="protein sequence ID" value="KGD66450.1"/>
    <property type="molecule type" value="Genomic_DNA"/>
</dbReference>
<organism evidence="1 2">
    <name type="scientific">Alcanivorax nanhaiticus</name>
    <dbReference type="NCBI Taxonomy" id="1177154"/>
    <lineage>
        <taxon>Bacteria</taxon>
        <taxon>Pseudomonadati</taxon>
        <taxon>Pseudomonadota</taxon>
        <taxon>Gammaproteobacteria</taxon>
        <taxon>Oceanospirillales</taxon>
        <taxon>Alcanivoracaceae</taxon>
        <taxon>Alcanivorax</taxon>
    </lineage>
</organism>
<sequence length="123" mass="14310">MELNMYGVIRGCLGFVLLVGVGIAHAESRGYMFCEMEVRFYGEDRCEGYVSNVFYVSSSYDNDVRDDYADFVNAKYSPDGQVYNVNCEYHERDTEREAEAERLDVISDYKASSCDVRKVRWHY</sequence>
<accession>A0A095UV71</accession>
<protein>
    <submittedName>
        <fullName evidence="1">Uncharacterized protein</fullName>
    </submittedName>
</protein>
<comment type="caution">
    <text evidence="1">The sequence shown here is derived from an EMBL/GenBank/DDBJ whole genome shotgun (WGS) entry which is preliminary data.</text>
</comment>
<gene>
    <name evidence="1" type="ORF">Y5S_00117</name>
</gene>
<proteinExistence type="predicted"/>
<keyword evidence="2" id="KW-1185">Reference proteome</keyword>
<reference evidence="1 2" key="1">
    <citation type="submission" date="2012-09" db="EMBL/GenBank/DDBJ databases">
        <title>Genome Sequence of alkane-degrading Bacterium Alcanivorax sp. 19-m-6.</title>
        <authorList>
            <person name="Lai Q."/>
            <person name="Shao Z."/>
        </authorList>
    </citation>
    <scope>NUCLEOTIDE SEQUENCE [LARGE SCALE GENOMIC DNA]</scope>
    <source>
        <strain evidence="1 2">19-m-6</strain>
    </source>
</reference>
<dbReference type="Proteomes" id="UP000029444">
    <property type="component" value="Unassembled WGS sequence"/>
</dbReference>